<comment type="caution">
    <text evidence="1">The sequence shown here is derived from an EMBL/GenBank/DDBJ whole genome shotgun (WGS) entry which is preliminary data.</text>
</comment>
<protein>
    <submittedName>
        <fullName evidence="1">Uncharacterized protein</fullName>
    </submittedName>
</protein>
<dbReference type="RefSeq" id="WP_081153708.1">
    <property type="nucleotide sequence ID" value="NZ_LVYD01000068.1"/>
</dbReference>
<accession>A0A1V9FNZ5</accession>
<name>A0A1V9FNZ5_9BACT</name>
<evidence type="ECO:0000313" key="1">
    <source>
        <dbReference type="EMBL" id="OQP59991.1"/>
    </source>
</evidence>
<reference evidence="1 2" key="1">
    <citation type="submission" date="2016-03" db="EMBL/GenBank/DDBJ databases">
        <title>Niastella vici sp. nov., isolated from farmland soil.</title>
        <authorList>
            <person name="Chen L."/>
            <person name="Wang D."/>
            <person name="Yang S."/>
            <person name="Wang G."/>
        </authorList>
    </citation>
    <scope>NUCLEOTIDE SEQUENCE [LARGE SCALE GENOMIC DNA]</scope>
    <source>
        <strain evidence="1 2">DJ57</strain>
    </source>
</reference>
<organism evidence="1 2">
    <name type="scientific">Niastella vici</name>
    <dbReference type="NCBI Taxonomy" id="1703345"/>
    <lineage>
        <taxon>Bacteria</taxon>
        <taxon>Pseudomonadati</taxon>
        <taxon>Bacteroidota</taxon>
        <taxon>Chitinophagia</taxon>
        <taxon>Chitinophagales</taxon>
        <taxon>Chitinophagaceae</taxon>
        <taxon>Niastella</taxon>
    </lineage>
</organism>
<sequence>MNSKIPQPNTVKDCIALAESLNPKKQPLTIEKLKTFPGCEQYSDEEATQIIQTFEQLTVIIFEAMTHCNSDVPVISLQDKISDKQTLNHLNKAA</sequence>
<gene>
    <name evidence="1" type="ORF">A3860_35040</name>
</gene>
<dbReference type="OrthoDB" id="675181at2"/>
<evidence type="ECO:0000313" key="2">
    <source>
        <dbReference type="Proteomes" id="UP000192796"/>
    </source>
</evidence>
<dbReference type="Proteomes" id="UP000192796">
    <property type="component" value="Unassembled WGS sequence"/>
</dbReference>
<dbReference type="AlphaFoldDB" id="A0A1V9FNZ5"/>
<proteinExistence type="predicted"/>
<dbReference type="EMBL" id="LVYD01000068">
    <property type="protein sequence ID" value="OQP59991.1"/>
    <property type="molecule type" value="Genomic_DNA"/>
</dbReference>
<keyword evidence="2" id="KW-1185">Reference proteome</keyword>